<dbReference type="RefSeq" id="XP_062681280.1">
    <property type="nucleotide sequence ID" value="XM_062828230.1"/>
</dbReference>
<reference evidence="1" key="2">
    <citation type="submission" date="2023-06" db="EMBL/GenBank/DDBJ databases">
        <authorList>
            <consortium name="Lawrence Berkeley National Laboratory"/>
            <person name="Haridas S."/>
            <person name="Hensen N."/>
            <person name="Bonometti L."/>
            <person name="Westerberg I."/>
            <person name="Brannstrom I.O."/>
            <person name="Guillou S."/>
            <person name="Cros-Aarteil S."/>
            <person name="Calhoun S."/>
            <person name="Kuo A."/>
            <person name="Mondo S."/>
            <person name="Pangilinan J."/>
            <person name="Riley R."/>
            <person name="Labutti K."/>
            <person name="Andreopoulos B."/>
            <person name="Lipzen A."/>
            <person name="Chen C."/>
            <person name="Yanf M."/>
            <person name="Daum C."/>
            <person name="Ng V."/>
            <person name="Clum A."/>
            <person name="Steindorff A."/>
            <person name="Ohm R."/>
            <person name="Martin F."/>
            <person name="Silar P."/>
            <person name="Natvig D."/>
            <person name="Lalanne C."/>
            <person name="Gautier V."/>
            <person name="Ament-Velasquez S.L."/>
            <person name="Kruys A."/>
            <person name="Hutchinson M.I."/>
            <person name="Powell A.J."/>
            <person name="Barry K."/>
            <person name="Miller A.N."/>
            <person name="Grigoriev I.V."/>
            <person name="Debuchy R."/>
            <person name="Gladieux P."/>
            <person name="Thoren M.H."/>
            <person name="Johannesson H."/>
        </authorList>
    </citation>
    <scope>NUCLEOTIDE SEQUENCE</scope>
    <source>
        <strain evidence="1">CBS 560.94</strain>
    </source>
</reference>
<evidence type="ECO:0000313" key="1">
    <source>
        <dbReference type="EMBL" id="KAK3344667.1"/>
    </source>
</evidence>
<comment type="caution">
    <text evidence="1">The sequence shown here is derived from an EMBL/GenBank/DDBJ whole genome shotgun (WGS) entry which is preliminary data.</text>
</comment>
<dbReference type="EMBL" id="JAUEPP010000004">
    <property type="protein sequence ID" value="KAK3344667.1"/>
    <property type="molecule type" value="Genomic_DNA"/>
</dbReference>
<organism evidence="1 2">
    <name type="scientific">Neurospora tetraspora</name>
    <dbReference type="NCBI Taxonomy" id="94610"/>
    <lineage>
        <taxon>Eukaryota</taxon>
        <taxon>Fungi</taxon>
        <taxon>Dikarya</taxon>
        <taxon>Ascomycota</taxon>
        <taxon>Pezizomycotina</taxon>
        <taxon>Sordariomycetes</taxon>
        <taxon>Sordariomycetidae</taxon>
        <taxon>Sordariales</taxon>
        <taxon>Sordariaceae</taxon>
        <taxon>Neurospora</taxon>
    </lineage>
</organism>
<gene>
    <name evidence="1" type="ORF">B0H65DRAFT_508521</name>
</gene>
<name>A0AAE0JE47_9PEZI</name>
<evidence type="ECO:0000313" key="2">
    <source>
        <dbReference type="Proteomes" id="UP001278500"/>
    </source>
</evidence>
<keyword evidence="2" id="KW-1185">Reference proteome</keyword>
<evidence type="ECO:0008006" key="3">
    <source>
        <dbReference type="Google" id="ProtNLM"/>
    </source>
</evidence>
<dbReference type="AlphaFoldDB" id="A0AAE0JE47"/>
<reference evidence="1" key="1">
    <citation type="journal article" date="2023" name="Mol. Phylogenet. Evol.">
        <title>Genome-scale phylogeny and comparative genomics of the fungal order Sordariales.</title>
        <authorList>
            <person name="Hensen N."/>
            <person name="Bonometti L."/>
            <person name="Westerberg I."/>
            <person name="Brannstrom I.O."/>
            <person name="Guillou S."/>
            <person name="Cros-Aarteil S."/>
            <person name="Calhoun S."/>
            <person name="Haridas S."/>
            <person name="Kuo A."/>
            <person name="Mondo S."/>
            <person name="Pangilinan J."/>
            <person name="Riley R."/>
            <person name="LaButti K."/>
            <person name="Andreopoulos B."/>
            <person name="Lipzen A."/>
            <person name="Chen C."/>
            <person name="Yan M."/>
            <person name="Daum C."/>
            <person name="Ng V."/>
            <person name="Clum A."/>
            <person name="Steindorff A."/>
            <person name="Ohm R.A."/>
            <person name="Martin F."/>
            <person name="Silar P."/>
            <person name="Natvig D.O."/>
            <person name="Lalanne C."/>
            <person name="Gautier V."/>
            <person name="Ament-Velasquez S.L."/>
            <person name="Kruys A."/>
            <person name="Hutchinson M.I."/>
            <person name="Powell A.J."/>
            <person name="Barry K."/>
            <person name="Miller A.N."/>
            <person name="Grigoriev I.V."/>
            <person name="Debuchy R."/>
            <person name="Gladieux P."/>
            <person name="Hiltunen Thoren M."/>
            <person name="Johannesson H."/>
        </authorList>
    </citation>
    <scope>NUCLEOTIDE SEQUENCE</scope>
    <source>
        <strain evidence="1">CBS 560.94</strain>
    </source>
</reference>
<dbReference type="GeneID" id="87865384"/>
<protein>
    <recommendedName>
        <fullName evidence="3">F-box domain-containing protein</fullName>
    </recommendedName>
</protein>
<proteinExistence type="predicted"/>
<accession>A0AAE0JE47</accession>
<dbReference type="Proteomes" id="UP001278500">
    <property type="component" value="Unassembled WGS sequence"/>
</dbReference>
<sequence length="623" mass="71569">MDDKTKTNQDKAAINSIPHIFNVYDITYVIFEHMGHTADLKNVSLTCRVLNAAVRHRLFRFMTLPGAAIGGFPMRSLLRDRSVSRRLIASAIPFTAPQPLRDGWGLDDLEFLGQCHEIYEATGIILSHATQLQHLEFTGFHLWLNVLKLLHMREIKEGFCSIESIEITRPGKLIDALIFTENGELHSCVFVRKMALILISNPKTHLVADMSMMVGVKGRVMPEFNLRCLTNLALHGLQFQPTAQNNTALSPYLLPLVVLLKNAEQLRCLELSTYSNHRHLTRDRALAGGSSFHPAHGQMMRTLCLNHKQAGASPLQHLRYLRLGPGCELDFRRYNLPETYPHCFLPYLFTLSGLVELHLESSCLGQGTFSGYANAAKLLINPSCLPKLRKLSLPCNIWHSWGSNNTDRKLAYTVEQALTMRFVGLFDMPPLSGLVLPTPYIDLQDIYRIEELQRIKDLKSVKTLLPSLCETADGKYTPHYGQPHQIKHPWENEPDLPRNLQYINFLLKELTNLREVWLTGDCGANWNVSWEDAYCEYRKMIRHIYLHHGDQIEYVATTFFQRFPKLEYIRILHRAWRRARKDRNNNGEASGPIRELTPWEVKNDIPEAFDYRTPSLFRGRQYS</sequence>